<comment type="similarity">
    <text evidence="9">Belongs to the glycosyltransferase 8 family. Glycogenin subfamily.</text>
</comment>
<dbReference type="InterPro" id="IPR050587">
    <property type="entry name" value="GNT1/Glycosyltrans_8"/>
</dbReference>
<evidence type="ECO:0000256" key="10">
    <source>
        <dbReference type="ARBA" id="ARBA00038934"/>
    </source>
</evidence>
<dbReference type="PANTHER" id="PTHR11183">
    <property type="entry name" value="GLYCOGENIN SUBFAMILY MEMBER"/>
    <property type="match status" value="1"/>
</dbReference>
<comment type="caution">
    <text evidence="15">The sequence shown here is derived from an EMBL/GenBank/DDBJ whole genome shotgun (WGS) entry which is preliminary data.</text>
</comment>
<keyword evidence="7" id="KW-0325">Glycoprotein</keyword>
<evidence type="ECO:0000256" key="1">
    <source>
        <dbReference type="ARBA" id="ARBA00001936"/>
    </source>
</evidence>
<evidence type="ECO:0000256" key="14">
    <source>
        <dbReference type="SAM" id="MobiDB-lite"/>
    </source>
</evidence>
<sequence>MANIKHSYVTLVTNDAYGIGALVLGQSLRNVETSKMLTVMLTSEVSPDMRYQLNQIYDVLYHVEPLDSKDFYRLNLLERPTLGITFTKLHCWKLIQFDKCVFMDADIMVLKNIDDLFKRDELSAVADPGWPDCFNSGLLVIKPSIATFESISKFATENGSFDGADQGLLNMYFSDWHYSDIKKHIPFLYNCVWQCFYSYLPAFKHFGHLIKAVHFIGAKKPWNYLYNLEDEQIDQDQVGQEGFTFLNIWWKLFYSQIYPKLSDDLKSLISEKESAFASDSVQEFNLFSSWNRNITHSQSDFNIDSIHSNYSRQVEWECGNIDYLGADAFHNIKNKIDQVILQSNDGRGNLDSVREKRKFTKSIGSLETKSNRKNISSKNDTCRSKPNRYILKPDSNISYKNDNIDSNKDKQNIKEGKPVKKSFFGFRKN</sequence>
<dbReference type="EC" id="2.4.1.186" evidence="10"/>
<protein>
    <recommendedName>
        <fullName evidence="10">glycogenin glucosyltransferase</fullName>
        <ecNumber evidence="10">2.4.1.186</ecNumber>
    </recommendedName>
</protein>
<feature type="compositionally biased region" description="Basic and acidic residues" evidence="14">
    <location>
        <begin position="402"/>
        <end position="418"/>
    </location>
</feature>
<keyword evidence="16" id="KW-1185">Reference proteome</keyword>
<keyword evidence="5" id="KW-0479">Metal-binding</keyword>
<dbReference type="GO" id="GO:0046872">
    <property type="term" value="F:metal ion binding"/>
    <property type="evidence" value="ECO:0007669"/>
    <property type="project" value="UniProtKB-KW"/>
</dbReference>
<dbReference type="InterPro" id="IPR029044">
    <property type="entry name" value="Nucleotide-diphossugar_trans"/>
</dbReference>
<evidence type="ECO:0000256" key="2">
    <source>
        <dbReference type="ARBA" id="ARBA00004496"/>
    </source>
</evidence>
<evidence type="ECO:0000256" key="9">
    <source>
        <dbReference type="ARBA" id="ARBA00038162"/>
    </source>
</evidence>
<keyword evidence="4" id="KW-0808">Transferase</keyword>
<reference evidence="15 16" key="1">
    <citation type="submission" date="2016-04" db="EMBL/GenBank/DDBJ databases">
        <title>The genome of Intoshia linei affirms orthonectids as highly simplified spiralians.</title>
        <authorList>
            <person name="Mikhailov K.V."/>
            <person name="Slusarev G.S."/>
            <person name="Nikitin M.A."/>
            <person name="Logacheva M.D."/>
            <person name="Penin A."/>
            <person name="Aleoshin V."/>
            <person name="Panchin Y.V."/>
        </authorList>
    </citation>
    <scope>NUCLEOTIDE SEQUENCE [LARGE SCALE GENOMIC DNA]</scope>
    <source>
        <strain evidence="15">Intl2013</strain>
        <tissue evidence="15">Whole animal</tissue>
    </source>
</reference>
<organism evidence="15 16">
    <name type="scientific">Intoshia linei</name>
    <dbReference type="NCBI Taxonomy" id="1819745"/>
    <lineage>
        <taxon>Eukaryota</taxon>
        <taxon>Metazoa</taxon>
        <taxon>Spiralia</taxon>
        <taxon>Lophotrochozoa</taxon>
        <taxon>Mesozoa</taxon>
        <taxon>Orthonectida</taxon>
        <taxon>Rhopaluridae</taxon>
        <taxon>Intoshia</taxon>
    </lineage>
</organism>
<dbReference type="GO" id="GO:0005737">
    <property type="term" value="C:cytoplasm"/>
    <property type="evidence" value="ECO:0007669"/>
    <property type="project" value="UniProtKB-SubCell"/>
</dbReference>
<evidence type="ECO:0000256" key="5">
    <source>
        <dbReference type="ARBA" id="ARBA00022723"/>
    </source>
</evidence>
<proteinExistence type="inferred from homology"/>
<evidence type="ECO:0000313" key="16">
    <source>
        <dbReference type="Proteomes" id="UP000078046"/>
    </source>
</evidence>
<keyword evidence="6" id="KW-0320">Glycogen biosynthesis</keyword>
<dbReference type="EMBL" id="LWCA01000084">
    <property type="protein sequence ID" value="OAF71058.1"/>
    <property type="molecule type" value="Genomic_DNA"/>
</dbReference>
<comment type="catalytic activity">
    <reaction evidence="12">
        <text>L-tyrosyl-[glycogenin] + UDP-alpha-D-glucose = alpha-D-glucosyl-L-tyrosyl-[glycogenin] + UDP + H(+)</text>
        <dbReference type="Rhea" id="RHEA:23360"/>
        <dbReference type="Rhea" id="RHEA-COMP:14604"/>
        <dbReference type="Rhea" id="RHEA-COMP:14605"/>
        <dbReference type="ChEBI" id="CHEBI:15378"/>
        <dbReference type="ChEBI" id="CHEBI:46858"/>
        <dbReference type="ChEBI" id="CHEBI:58223"/>
        <dbReference type="ChEBI" id="CHEBI:58885"/>
        <dbReference type="ChEBI" id="CHEBI:140573"/>
        <dbReference type="EC" id="2.4.1.186"/>
    </reaction>
</comment>
<evidence type="ECO:0000313" key="15">
    <source>
        <dbReference type="EMBL" id="OAF71058.1"/>
    </source>
</evidence>
<dbReference type="InterPro" id="IPR002495">
    <property type="entry name" value="Glyco_trans_8"/>
</dbReference>
<comment type="cofactor">
    <cofactor evidence="1">
        <name>Mn(2+)</name>
        <dbReference type="ChEBI" id="CHEBI:29035"/>
    </cofactor>
</comment>
<evidence type="ECO:0000256" key="13">
    <source>
        <dbReference type="ARBA" id="ARBA00057883"/>
    </source>
</evidence>
<name>A0A177B9S7_9BILA</name>
<feature type="region of interest" description="Disordered" evidence="14">
    <location>
        <begin position="392"/>
        <end position="421"/>
    </location>
</feature>
<dbReference type="Gene3D" id="3.90.550.10">
    <property type="entry name" value="Spore Coat Polysaccharide Biosynthesis Protein SpsA, Chain A"/>
    <property type="match status" value="1"/>
</dbReference>
<evidence type="ECO:0000256" key="6">
    <source>
        <dbReference type="ARBA" id="ARBA00023056"/>
    </source>
</evidence>
<evidence type="ECO:0000256" key="8">
    <source>
        <dbReference type="ARBA" id="ARBA00023211"/>
    </source>
</evidence>
<comment type="function">
    <text evidence="13">Self-glucosylating initiator of glycogen synthesis. It catalyzes the formation of a short alpha (1,4)-glucosyl chain covalently attached via a glucose 1-O-tyrosyl linkage to internal tyrosine residues and these chains act as primers for the elongation reaction catalyzed by glycogen synthase.</text>
</comment>
<evidence type="ECO:0000256" key="12">
    <source>
        <dbReference type="ARBA" id="ARBA00052293"/>
    </source>
</evidence>
<accession>A0A177B9S7</accession>
<gene>
    <name evidence="15" type="ORF">A3Q56_01187</name>
</gene>
<dbReference type="Pfam" id="PF01501">
    <property type="entry name" value="Glyco_transf_8"/>
    <property type="match status" value="1"/>
</dbReference>
<keyword evidence="8" id="KW-0464">Manganese</keyword>
<keyword evidence="3" id="KW-0963">Cytoplasm</keyword>
<dbReference type="GO" id="GO:0008466">
    <property type="term" value="F:glycogenin glucosyltransferase activity"/>
    <property type="evidence" value="ECO:0007669"/>
    <property type="project" value="UniProtKB-EC"/>
</dbReference>
<dbReference type="GO" id="GO:0005978">
    <property type="term" value="P:glycogen biosynthetic process"/>
    <property type="evidence" value="ECO:0007669"/>
    <property type="project" value="UniProtKB-KW"/>
</dbReference>
<dbReference type="SUPFAM" id="SSF53448">
    <property type="entry name" value="Nucleotide-diphospho-sugar transferases"/>
    <property type="match status" value="1"/>
</dbReference>
<dbReference type="CDD" id="cd02537">
    <property type="entry name" value="GT8_Glycogenin"/>
    <property type="match status" value="1"/>
</dbReference>
<evidence type="ECO:0000256" key="3">
    <source>
        <dbReference type="ARBA" id="ARBA00022490"/>
    </source>
</evidence>
<dbReference type="OrthoDB" id="2014201at2759"/>
<evidence type="ECO:0000256" key="7">
    <source>
        <dbReference type="ARBA" id="ARBA00023180"/>
    </source>
</evidence>
<comment type="catalytic activity">
    <reaction evidence="11">
        <text>[1,4-alpha-D-glucosyl](n)-L-tyrosyl-[glycogenin] + UDP-alpha-D-glucose = [1,4-alpha-D-glucosyl](n+1)-L-tyrosyl-[glycogenin] + UDP + H(+)</text>
        <dbReference type="Rhea" id="RHEA:56560"/>
        <dbReference type="Rhea" id="RHEA-COMP:14606"/>
        <dbReference type="Rhea" id="RHEA-COMP:14607"/>
        <dbReference type="ChEBI" id="CHEBI:15378"/>
        <dbReference type="ChEBI" id="CHEBI:58223"/>
        <dbReference type="ChEBI" id="CHEBI:58885"/>
        <dbReference type="ChEBI" id="CHEBI:140574"/>
        <dbReference type="EC" id="2.4.1.186"/>
    </reaction>
</comment>
<dbReference type="Proteomes" id="UP000078046">
    <property type="component" value="Unassembled WGS sequence"/>
</dbReference>
<dbReference type="AlphaFoldDB" id="A0A177B9S7"/>
<dbReference type="FunFam" id="3.90.550.10:FF:000092">
    <property type="entry name" value="Glycogenin 2"/>
    <property type="match status" value="1"/>
</dbReference>
<evidence type="ECO:0000256" key="4">
    <source>
        <dbReference type="ARBA" id="ARBA00022679"/>
    </source>
</evidence>
<evidence type="ECO:0000256" key="11">
    <source>
        <dbReference type="ARBA" id="ARBA00050886"/>
    </source>
</evidence>
<comment type="subcellular location">
    <subcellularLocation>
        <location evidence="2">Cytoplasm</location>
    </subcellularLocation>
</comment>